<dbReference type="AlphaFoldDB" id="A0A9Q8FQT4"/>
<dbReference type="EMBL" id="SCWD01000002">
    <property type="protein sequence ID" value="TDM02280.1"/>
    <property type="molecule type" value="Genomic_DNA"/>
</dbReference>
<evidence type="ECO:0000313" key="1">
    <source>
        <dbReference type="EMBL" id="TDM02280.1"/>
    </source>
</evidence>
<name>A0A9Q8FQT4_9STAP</name>
<comment type="caution">
    <text evidence="1">The sequence shown here is derived from an EMBL/GenBank/DDBJ whole genome shotgun (WGS) entry which is preliminary data.</text>
</comment>
<accession>A0A9Q8FQT4</accession>
<proteinExistence type="predicted"/>
<reference evidence="1 2" key="1">
    <citation type="submission" date="2019-01" db="EMBL/GenBank/DDBJ databases">
        <title>Draft genome sequences of the type strains of six Macrococcus species.</title>
        <authorList>
            <person name="Mazhar S."/>
            <person name="Altermann E."/>
            <person name="Hill C."/>
            <person name="Mcauliffe O."/>
        </authorList>
    </citation>
    <scope>NUCLEOTIDE SEQUENCE [LARGE SCALE GENOMIC DNA]</scope>
    <source>
        <strain evidence="1 2">ATCC 51828</strain>
    </source>
</reference>
<gene>
    <name evidence="1" type="ORF">ERX40_06925</name>
</gene>
<organism evidence="1 2">
    <name type="scientific">Macrococcus carouselicus</name>
    <dbReference type="NCBI Taxonomy" id="69969"/>
    <lineage>
        <taxon>Bacteria</taxon>
        <taxon>Bacillati</taxon>
        <taxon>Bacillota</taxon>
        <taxon>Bacilli</taxon>
        <taxon>Bacillales</taxon>
        <taxon>Staphylococcaceae</taxon>
        <taxon>Macrococcus</taxon>
    </lineage>
</organism>
<sequence>MTVMIRKAGPDDQKGGGLNYEVLQDMSERMLGVRTQQEAVNQGFLPVLSDEKSIKIKPSN</sequence>
<protein>
    <submittedName>
        <fullName evidence="1">Uncharacterized protein</fullName>
    </submittedName>
</protein>
<keyword evidence="2" id="KW-1185">Reference proteome</keyword>
<evidence type="ECO:0000313" key="2">
    <source>
        <dbReference type="Proteomes" id="UP000295280"/>
    </source>
</evidence>
<dbReference type="Proteomes" id="UP000295280">
    <property type="component" value="Unassembled WGS sequence"/>
</dbReference>